<dbReference type="Proteomes" id="UP001374584">
    <property type="component" value="Unassembled WGS sequence"/>
</dbReference>
<evidence type="ECO:0000313" key="2">
    <source>
        <dbReference type="Proteomes" id="UP001374584"/>
    </source>
</evidence>
<proteinExistence type="predicted"/>
<reference evidence="1 2" key="1">
    <citation type="submission" date="2024-01" db="EMBL/GenBank/DDBJ databases">
        <title>The genomes of 5 underutilized Papilionoideae crops provide insights into root nodulation and disease resistanc.</title>
        <authorList>
            <person name="Jiang F."/>
        </authorList>
    </citation>
    <scope>NUCLEOTIDE SEQUENCE [LARGE SCALE GENOMIC DNA]</scope>
    <source>
        <strain evidence="1">JINMINGXINNONG_FW02</strain>
        <tissue evidence="1">Leaves</tissue>
    </source>
</reference>
<protein>
    <submittedName>
        <fullName evidence="1">Uncharacterized protein</fullName>
    </submittedName>
</protein>
<evidence type="ECO:0000313" key="1">
    <source>
        <dbReference type="EMBL" id="KAK7341308.1"/>
    </source>
</evidence>
<dbReference type="EMBL" id="JAYMYR010000009">
    <property type="protein sequence ID" value="KAK7341308.1"/>
    <property type="molecule type" value="Genomic_DNA"/>
</dbReference>
<sequence>MPNDLFNFAIIALHDCSHYKTHSLGEEKNEHVTVVENERKGERESGSDGERWRSRAWAVPENATAAASRVAAMEFSGVARLVLSMIPSK</sequence>
<gene>
    <name evidence="1" type="ORF">VNO80_24234</name>
</gene>
<keyword evidence="2" id="KW-1185">Reference proteome</keyword>
<dbReference type="AlphaFoldDB" id="A0AAN9LWB7"/>
<comment type="caution">
    <text evidence="1">The sequence shown here is derived from an EMBL/GenBank/DDBJ whole genome shotgun (WGS) entry which is preliminary data.</text>
</comment>
<accession>A0AAN9LWB7</accession>
<organism evidence="1 2">
    <name type="scientific">Phaseolus coccineus</name>
    <name type="common">Scarlet runner bean</name>
    <name type="synonym">Phaseolus multiflorus</name>
    <dbReference type="NCBI Taxonomy" id="3886"/>
    <lineage>
        <taxon>Eukaryota</taxon>
        <taxon>Viridiplantae</taxon>
        <taxon>Streptophyta</taxon>
        <taxon>Embryophyta</taxon>
        <taxon>Tracheophyta</taxon>
        <taxon>Spermatophyta</taxon>
        <taxon>Magnoliopsida</taxon>
        <taxon>eudicotyledons</taxon>
        <taxon>Gunneridae</taxon>
        <taxon>Pentapetalae</taxon>
        <taxon>rosids</taxon>
        <taxon>fabids</taxon>
        <taxon>Fabales</taxon>
        <taxon>Fabaceae</taxon>
        <taxon>Papilionoideae</taxon>
        <taxon>50 kb inversion clade</taxon>
        <taxon>NPAAA clade</taxon>
        <taxon>indigoferoid/millettioid clade</taxon>
        <taxon>Phaseoleae</taxon>
        <taxon>Phaseolus</taxon>
    </lineage>
</organism>
<name>A0AAN9LWB7_PHACN</name>